<dbReference type="Proteomes" id="UP001148786">
    <property type="component" value="Unassembled WGS sequence"/>
</dbReference>
<dbReference type="AlphaFoldDB" id="A0A9W8JQN6"/>
<organism evidence="2 3">
    <name type="scientific">Agrocybe chaxingu</name>
    <dbReference type="NCBI Taxonomy" id="84603"/>
    <lineage>
        <taxon>Eukaryota</taxon>
        <taxon>Fungi</taxon>
        <taxon>Dikarya</taxon>
        <taxon>Basidiomycota</taxon>
        <taxon>Agaricomycotina</taxon>
        <taxon>Agaricomycetes</taxon>
        <taxon>Agaricomycetidae</taxon>
        <taxon>Agaricales</taxon>
        <taxon>Agaricineae</taxon>
        <taxon>Strophariaceae</taxon>
        <taxon>Agrocybe</taxon>
    </lineage>
</organism>
<comment type="caution">
    <text evidence="2">The sequence shown here is derived from an EMBL/GenBank/DDBJ whole genome shotgun (WGS) entry which is preliminary data.</text>
</comment>
<keyword evidence="3" id="KW-1185">Reference proteome</keyword>
<accession>A0A9W8JQN6</accession>
<dbReference type="EMBL" id="JANKHO010001494">
    <property type="protein sequence ID" value="KAJ3501081.1"/>
    <property type="molecule type" value="Genomic_DNA"/>
</dbReference>
<sequence length="344" mass="37530">MNPATRAFIIDDTHSDIEYHGRWETKSDSSVEPQPNAPYRGSYRTLKGARSPKGNLSFAFSGSSVVVYGAQFPANHSEKGKVFKCNVDGQEMAYYPKGRERWNSMHQPLCGTDTLADGPHVFDLLISFPELRTSNYSLSFESLAYVPSGNISTSDKNLLIDHTDPEIRSALSPNSWNQVPGLGYMAADNSSRFEMAFVGESLGFFGFYLANVSSTVHLIGYACDLLLFRTERYNPGEHTLLVKGSGAVDAQLTVSYIVVNTGSIAAASPPAVLPSSSISSSSSLLPPTLISQPNLPITGRQVPNMHIGEILGKYAKYAEEYGPTQPYQSLSKPSNPFLSLQHKE</sequence>
<protein>
    <submittedName>
        <fullName evidence="2">Uncharacterized protein</fullName>
    </submittedName>
</protein>
<dbReference type="OrthoDB" id="3052647at2759"/>
<evidence type="ECO:0000313" key="3">
    <source>
        <dbReference type="Proteomes" id="UP001148786"/>
    </source>
</evidence>
<reference evidence="2" key="1">
    <citation type="submission" date="2022-07" db="EMBL/GenBank/DDBJ databases">
        <title>Genome Sequence of Agrocybe chaxingu.</title>
        <authorList>
            <person name="Buettner E."/>
        </authorList>
    </citation>
    <scope>NUCLEOTIDE SEQUENCE</scope>
    <source>
        <strain evidence="2">MP-N11</strain>
    </source>
</reference>
<evidence type="ECO:0000313" key="2">
    <source>
        <dbReference type="EMBL" id="KAJ3501081.1"/>
    </source>
</evidence>
<gene>
    <name evidence="2" type="ORF">NLJ89_g9501</name>
</gene>
<feature type="compositionally biased region" description="Polar residues" evidence="1">
    <location>
        <begin position="325"/>
        <end position="338"/>
    </location>
</feature>
<feature type="region of interest" description="Disordered" evidence="1">
    <location>
        <begin position="325"/>
        <end position="344"/>
    </location>
</feature>
<evidence type="ECO:0000256" key="1">
    <source>
        <dbReference type="SAM" id="MobiDB-lite"/>
    </source>
</evidence>
<proteinExistence type="predicted"/>
<name>A0A9W8JQN6_9AGAR</name>